<reference evidence="7" key="1">
    <citation type="submission" date="2022-07" db="EMBL/GenBank/DDBJ databases">
        <authorList>
            <person name="Trinca V."/>
            <person name="Uliana J.V.C."/>
            <person name="Torres T.T."/>
            <person name="Ward R.J."/>
            <person name="Monesi N."/>
        </authorList>
    </citation>
    <scope>NUCLEOTIDE SEQUENCE</scope>
    <source>
        <strain evidence="7">HSMRA1968</strain>
        <tissue evidence="7">Whole embryos</tissue>
    </source>
</reference>
<accession>A0A9Q0MRA0</accession>
<dbReference type="EMBL" id="WJQU01000004">
    <property type="protein sequence ID" value="KAJ6636481.1"/>
    <property type="molecule type" value="Genomic_DNA"/>
</dbReference>
<evidence type="ECO:0000313" key="7">
    <source>
        <dbReference type="EMBL" id="KAJ6636481.1"/>
    </source>
</evidence>
<dbReference type="GO" id="GO:0016020">
    <property type="term" value="C:membrane"/>
    <property type="evidence" value="ECO:0007669"/>
    <property type="project" value="UniProtKB-SubCell"/>
</dbReference>
<organism evidence="7 8">
    <name type="scientific">Pseudolycoriella hygida</name>
    <dbReference type="NCBI Taxonomy" id="35572"/>
    <lineage>
        <taxon>Eukaryota</taxon>
        <taxon>Metazoa</taxon>
        <taxon>Ecdysozoa</taxon>
        <taxon>Arthropoda</taxon>
        <taxon>Hexapoda</taxon>
        <taxon>Insecta</taxon>
        <taxon>Pterygota</taxon>
        <taxon>Neoptera</taxon>
        <taxon>Endopterygota</taxon>
        <taxon>Diptera</taxon>
        <taxon>Nematocera</taxon>
        <taxon>Sciaroidea</taxon>
        <taxon>Sciaridae</taxon>
        <taxon>Pseudolycoriella</taxon>
    </lineage>
</organism>
<dbReference type="OrthoDB" id="2544694at2759"/>
<proteinExistence type="predicted"/>
<keyword evidence="3 5" id="KW-1133">Transmembrane helix</keyword>
<dbReference type="PANTHER" id="PTHR24064">
    <property type="entry name" value="SOLUTE CARRIER FAMILY 22 MEMBER"/>
    <property type="match status" value="1"/>
</dbReference>
<dbReference type="InterPro" id="IPR005828">
    <property type="entry name" value="MFS_sugar_transport-like"/>
</dbReference>
<name>A0A9Q0MRA0_9DIPT</name>
<feature type="transmembrane region" description="Helical" evidence="5">
    <location>
        <begin position="22"/>
        <end position="43"/>
    </location>
</feature>
<feature type="transmembrane region" description="Helical" evidence="5">
    <location>
        <begin position="390"/>
        <end position="411"/>
    </location>
</feature>
<keyword evidence="8" id="KW-1185">Reference proteome</keyword>
<feature type="transmembrane region" description="Helical" evidence="5">
    <location>
        <begin position="151"/>
        <end position="171"/>
    </location>
</feature>
<dbReference type="Proteomes" id="UP001151699">
    <property type="component" value="Chromosome C"/>
</dbReference>
<evidence type="ECO:0000256" key="1">
    <source>
        <dbReference type="ARBA" id="ARBA00004141"/>
    </source>
</evidence>
<feature type="transmembrane region" description="Helical" evidence="5">
    <location>
        <begin position="127"/>
        <end position="145"/>
    </location>
</feature>
<dbReference type="PROSITE" id="PS00216">
    <property type="entry name" value="SUGAR_TRANSPORT_1"/>
    <property type="match status" value="1"/>
</dbReference>
<feature type="transmembrane region" description="Helical" evidence="5">
    <location>
        <begin position="450"/>
        <end position="470"/>
    </location>
</feature>
<feature type="transmembrane region" description="Helical" evidence="5">
    <location>
        <begin position="360"/>
        <end position="378"/>
    </location>
</feature>
<feature type="transmembrane region" description="Helical" evidence="5">
    <location>
        <begin position="299"/>
        <end position="316"/>
    </location>
</feature>
<gene>
    <name evidence="7" type="primary">Orct_12</name>
    <name evidence="7" type="ORF">Bhyg_15071</name>
</gene>
<keyword evidence="2 5" id="KW-0812">Transmembrane</keyword>
<feature type="transmembrane region" description="Helical" evidence="5">
    <location>
        <begin position="210"/>
        <end position="229"/>
    </location>
</feature>
<evidence type="ECO:0000256" key="2">
    <source>
        <dbReference type="ARBA" id="ARBA00022692"/>
    </source>
</evidence>
<evidence type="ECO:0000259" key="6">
    <source>
        <dbReference type="PROSITE" id="PS50850"/>
    </source>
</evidence>
<dbReference type="Pfam" id="PF00083">
    <property type="entry name" value="Sugar_tr"/>
    <property type="match status" value="1"/>
</dbReference>
<feature type="transmembrane region" description="Helical" evidence="5">
    <location>
        <begin position="423"/>
        <end position="444"/>
    </location>
</feature>
<evidence type="ECO:0000256" key="3">
    <source>
        <dbReference type="ARBA" id="ARBA00022989"/>
    </source>
</evidence>
<sequence>MTYTKVEEVLQDLGGYAKYQKWLSFALIFPQLPTAMIVLSPIFTGANNVPLLCPDSPGDLTDSCIAAINCTHGSDDFQFVSIVQEWNLVCSKSWVTDTITSFQMSGMMIGAFVSSIFSDMFGRKKCFIVQTFLMGFLGMAPALAVDPWSYTVARFLAGFSVGATFVIYLSHLMEFLIPSWRHICGAFSLFPVGEMLLPLLAYLIGGWRVLTFTLALPALFLLTFYRFVLESPRWLLVRNRPDDAHKVFEKIAAWNSKTAPSLPEIKQLQAFILKQETSSLTGVKAMKVIMKNEKLRKNLAIETFCVVSCAVVFYGVSFNAKNLGGNKYLNVFYMGILDFCASLTTLLFTNNLGRRKTFMLCLFVGTSFMIAVVFLLLLNPHASSTPTAVIALSLGGRFCIAAAWSVLKIIILETSPTNLRATCLGLTVFAGYFGGVLAPQLVILSTISPSLPYIILGVMTATSSILCWFLSEMLEKPLEDTVDCEIKEITVTSNGEK</sequence>
<feature type="transmembrane region" description="Helical" evidence="5">
    <location>
        <begin position="102"/>
        <end position="120"/>
    </location>
</feature>
<evidence type="ECO:0000256" key="4">
    <source>
        <dbReference type="ARBA" id="ARBA00023136"/>
    </source>
</evidence>
<evidence type="ECO:0000313" key="8">
    <source>
        <dbReference type="Proteomes" id="UP001151699"/>
    </source>
</evidence>
<dbReference type="InterPro" id="IPR005829">
    <property type="entry name" value="Sugar_transporter_CS"/>
</dbReference>
<dbReference type="InterPro" id="IPR036259">
    <property type="entry name" value="MFS_trans_sf"/>
</dbReference>
<evidence type="ECO:0000256" key="5">
    <source>
        <dbReference type="SAM" id="Phobius"/>
    </source>
</evidence>
<protein>
    <submittedName>
        <fullName evidence="7">Organic cation transporter protein</fullName>
    </submittedName>
</protein>
<feature type="transmembrane region" description="Helical" evidence="5">
    <location>
        <begin position="183"/>
        <end position="204"/>
    </location>
</feature>
<dbReference type="InterPro" id="IPR020846">
    <property type="entry name" value="MFS_dom"/>
</dbReference>
<dbReference type="PROSITE" id="PS50850">
    <property type="entry name" value="MFS"/>
    <property type="match status" value="1"/>
</dbReference>
<dbReference type="AlphaFoldDB" id="A0A9Q0MRA0"/>
<dbReference type="Gene3D" id="1.20.1250.20">
    <property type="entry name" value="MFS general substrate transporter like domains"/>
    <property type="match status" value="1"/>
</dbReference>
<feature type="domain" description="Major facilitator superfamily (MFS) profile" evidence="6">
    <location>
        <begin position="34"/>
        <end position="475"/>
    </location>
</feature>
<dbReference type="SUPFAM" id="SSF103473">
    <property type="entry name" value="MFS general substrate transporter"/>
    <property type="match status" value="1"/>
</dbReference>
<dbReference type="GO" id="GO:0022857">
    <property type="term" value="F:transmembrane transporter activity"/>
    <property type="evidence" value="ECO:0007669"/>
    <property type="project" value="InterPro"/>
</dbReference>
<comment type="subcellular location">
    <subcellularLocation>
        <location evidence="1">Membrane</location>
        <topology evidence="1">Multi-pass membrane protein</topology>
    </subcellularLocation>
</comment>
<keyword evidence="4 5" id="KW-0472">Membrane</keyword>
<feature type="transmembrane region" description="Helical" evidence="5">
    <location>
        <begin position="328"/>
        <end position="348"/>
    </location>
</feature>
<comment type="caution">
    <text evidence="7">The sequence shown here is derived from an EMBL/GenBank/DDBJ whole genome shotgun (WGS) entry which is preliminary data.</text>
</comment>